<dbReference type="InterPro" id="IPR031100">
    <property type="entry name" value="LOG_fam"/>
</dbReference>
<dbReference type="Pfam" id="PF03641">
    <property type="entry name" value="Lysine_decarbox"/>
    <property type="match status" value="1"/>
</dbReference>
<dbReference type="SUPFAM" id="SSF102405">
    <property type="entry name" value="MCP/YpsA-like"/>
    <property type="match status" value="1"/>
</dbReference>
<evidence type="ECO:0000313" key="2">
    <source>
        <dbReference type="Proteomes" id="UP000242146"/>
    </source>
</evidence>
<comment type="caution">
    <text evidence="1">The sequence shown here is derived from an EMBL/GenBank/DDBJ whole genome shotgun (WGS) entry which is preliminary data.</text>
</comment>
<dbReference type="EMBL" id="MCGT01000036">
    <property type="protein sequence ID" value="ORX46755.1"/>
    <property type="molecule type" value="Genomic_DNA"/>
</dbReference>
<dbReference type="GO" id="GO:0009691">
    <property type="term" value="P:cytokinin biosynthetic process"/>
    <property type="evidence" value="ECO:0007669"/>
    <property type="project" value="InterPro"/>
</dbReference>
<keyword evidence="2" id="KW-1185">Reference proteome</keyword>
<protein>
    <recommendedName>
        <fullName evidence="3">Cytokinin riboside 5'-monophosphate phosphoribohydrolase</fullName>
    </recommendedName>
</protein>
<dbReference type="NCBIfam" id="TIGR00730">
    <property type="entry name" value="Rossman fold protein, TIGR00730 family"/>
    <property type="match status" value="1"/>
</dbReference>
<dbReference type="Proteomes" id="UP000242146">
    <property type="component" value="Unassembled WGS sequence"/>
</dbReference>
<name>A0A1X2G725_9FUNG</name>
<evidence type="ECO:0008006" key="3">
    <source>
        <dbReference type="Google" id="ProtNLM"/>
    </source>
</evidence>
<dbReference type="GO" id="GO:0016799">
    <property type="term" value="F:hydrolase activity, hydrolyzing N-glycosyl compounds"/>
    <property type="evidence" value="ECO:0007669"/>
    <property type="project" value="TreeGrafter"/>
</dbReference>
<gene>
    <name evidence="1" type="ORF">DM01DRAFT_1410476</name>
</gene>
<dbReference type="STRING" id="101127.A0A1X2G725"/>
<evidence type="ECO:0000313" key="1">
    <source>
        <dbReference type="EMBL" id="ORX46755.1"/>
    </source>
</evidence>
<reference evidence="1 2" key="1">
    <citation type="submission" date="2016-07" db="EMBL/GenBank/DDBJ databases">
        <title>Pervasive Adenine N6-methylation of Active Genes in Fungi.</title>
        <authorList>
            <consortium name="DOE Joint Genome Institute"/>
            <person name="Mondo S.J."/>
            <person name="Dannebaum R.O."/>
            <person name="Kuo R.C."/>
            <person name="Labutti K."/>
            <person name="Haridas S."/>
            <person name="Kuo A."/>
            <person name="Salamov A."/>
            <person name="Ahrendt S.R."/>
            <person name="Lipzen A."/>
            <person name="Sullivan W."/>
            <person name="Andreopoulos W.B."/>
            <person name="Clum A."/>
            <person name="Lindquist E."/>
            <person name="Daum C."/>
            <person name="Ramamoorthy G.K."/>
            <person name="Gryganskyi A."/>
            <person name="Culley D."/>
            <person name="Magnuson J.K."/>
            <person name="James T.Y."/>
            <person name="O'Malley M.A."/>
            <person name="Stajich J.E."/>
            <person name="Spatafora J.W."/>
            <person name="Visel A."/>
            <person name="Grigoriev I.V."/>
        </authorList>
    </citation>
    <scope>NUCLEOTIDE SEQUENCE [LARGE SCALE GENOMIC DNA]</scope>
    <source>
        <strain evidence="1 2">NRRL 3301</strain>
    </source>
</reference>
<dbReference type="PANTHER" id="PTHR31223">
    <property type="entry name" value="LOG FAMILY PROTEIN YJL055W"/>
    <property type="match status" value="1"/>
</dbReference>
<dbReference type="OrthoDB" id="414463at2759"/>
<accession>A0A1X2G725</accession>
<dbReference type="InterPro" id="IPR005269">
    <property type="entry name" value="LOG"/>
</dbReference>
<dbReference type="Gene3D" id="3.40.50.450">
    <property type="match status" value="1"/>
</dbReference>
<proteinExistence type="predicted"/>
<dbReference type="PANTHER" id="PTHR31223:SF70">
    <property type="entry name" value="LOG FAMILY PROTEIN YJL055W"/>
    <property type="match status" value="1"/>
</dbReference>
<organism evidence="1 2">
    <name type="scientific">Hesseltinella vesiculosa</name>
    <dbReference type="NCBI Taxonomy" id="101127"/>
    <lineage>
        <taxon>Eukaryota</taxon>
        <taxon>Fungi</taxon>
        <taxon>Fungi incertae sedis</taxon>
        <taxon>Mucoromycota</taxon>
        <taxon>Mucoromycotina</taxon>
        <taxon>Mucoromycetes</taxon>
        <taxon>Mucorales</taxon>
        <taxon>Cunninghamellaceae</taxon>
        <taxon>Hesseltinella</taxon>
    </lineage>
</organism>
<sequence>MTLPPLTVPANVPKEIKTICFFCGASTGNDPIFIKHAQEVAAALSGRYDAVYGGGSVGMMGSIAKTFLDHNRDVRAVVPKPLFLHGSQQIANVINVVPDMHSRKKTMYKHSDAFIVFPGGYGTLEEMMEMITWNQLNVHSKPIVLVNTKGYFNPFLKWVDVMIEESFLRAGNKDIFVVCNTPEDVLKALDTYVAPTTRIGLDWDA</sequence>
<dbReference type="AlphaFoldDB" id="A0A1X2G725"/>
<dbReference type="GO" id="GO:0005829">
    <property type="term" value="C:cytosol"/>
    <property type="evidence" value="ECO:0007669"/>
    <property type="project" value="TreeGrafter"/>
</dbReference>